<evidence type="ECO:0000256" key="10">
    <source>
        <dbReference type="ARBA" id="ARBA00023237"/>
    </source>
</evidence>
<evidence type="ECO:0000256" key="3">
    <source>
        <dbReference type="ARBA" id="ARBA00022448"/>
    </source>
</evidence>
<proteinExistence type="predicted"/>
<dbReference type="InterPro" id="IPR023614">
    <property type="entry name" value="Porin_dom_sf"/>
</dbReference>
<comment type="caution">
    <text evidence="13">The sequence shown here is derived from an EMBL/GenBank/DDBJ whole genome shotgun (WGS) entry which is preliminary data.</text>
</comment>
<evidence type="ECO:0000256" key="4">
    <source>
        <dbReference type="ARBA" id="ARBA00022452"/>
    </source>
</evidence>
<organism evidence="13 14">
    <name type="scientific">Cupriavidus numazuensis</name>
    <dbReference type="NCBI Taxonomy" id="221992"/>
    <lineage>
        <taxon>Bacteria</taxon>
        <taxon>Pseudomonadati</taxon>
        <taxon>Pseudomonadota</taxon>
        <taxon>Betaproteobacteria</taxon>
        <taxon>Burkholderiales</taxon>
        <taxon>Burkholderiaceae</taxon>
        <taxon>Cupriavidus</taxon>
    </lineage>
</organism>
<keyword evidence="4" id="KW-1134">Transmembrane beta strand</keyword>
<comment type="subunit">
    <text evidence="2">Homotrimer.</text>
</comment>
<feature type="signal peptide" evidence="11">
    <location>
        <begin position="1"/>
        <end position="20"/>
    </location>
</feature>
<dbReference type="CDD" id="cd00342">
    <property type="entry name" value="gram_neg_porins"/>
    <property type="match status" value="1"/>
</dbReference>
<keyword evidence="3" id="KW-0813">Transport</keyword>
<evidence type="ECO:0000256" key="11">
    <source>
        <dbReference type="SAM" id="SignalP"/>
    </source>
</evidence>
<sequence length="359" mass="37842">MRGTLSLFGACAMVAGAAQAQSAVTLYGVIDTNVEYASHLSSGTGGYGSRVALVSGGLSGSRWGLRGTEDLGGGLSAVFALESGFGVDDGKSQQGGRLFGRQAFVGLQNKSWGAVTLGRQYSTMFDALGNFVPMTYATQYEPFVYLEGSQLRSDNTVKYTGVFGPVTAEAHWSFGNGVAGTGENPGQFRRDTGYGGALTYASGPVGIVLVYDQANPSLTGTGGGFVGTGTNKRAAIAGSYAAGPATVMAGYRWQRNENSAGREIFRDDFYWLGLNYRVTAPLVLKLGYYYADAKNSNGVNPSNPWQVSFIADYALSKRTDLYLTTAFAKNSGLNFDGSYALATGKNEMMGAALGVRHKF</sequence>
<evidence type="ECO:0000256" key="2">
    <source>
        <dbReference type="ARBA" id="ARBA00011233"/>
    </source>
</evidence>
<evidence type="ECO:0000313" key="13">
    <source>
        <dbReference type="EMBL" id="CAG2160414.1"/>
    </source>
</evidence>
<evidence type="ECO:0000256" key="9">
    <source>
        <dbReference type="ARBA" id="ARBA00023136"/>
    </source>
</evidence>
<keyword evidence="9" id="KW-0472">Membrane</keyword>
<keyword evidence="6 11" id="KW-0732">Signal</keyword>
<protein>
    <submittedName>
        <fullName evidence="13">Outer membrane porin protein</fullName>
    </submittedName>
</protein>
<dbReference type="Gene3D" id="2.40.160.10">
    <property type="entry name" value="Porin"/>
    <property type="match status" value="1"/>
</dbReference>
<keyword evidence="7" id="KW-0406">Ion transport</keyword>
<evidence type="ECO:0000256" key="5">
    <source>
        <dbReference type="ARBA" id="ARBA00022692"/>
    </source>
</evidence>
<dbReference type="Pfam" id="PF13609">
    <property type="entry name" value="Porin_4"/>
    <property type="match status" value="1"/>
</dbReference>
<evidence type="ECO:0000256" key="1">
    <source>
        <dbReference type="ARBA" id="ARBA00004571"/>
    </source>
</evidence>
<dbReference type="SUPFAM" id="SSF56935">
    <property type="entry name" value="Porins"/>
    <property type="match status" value="1"/>
</dbReference>
<keyword evidence="5" id="KW-0812">Transmembrane</keyword>
<comment type="subcellular location">
    <subcellularLocation>
        <location evidence="1">Cell outer membrane</location>
        <topology evidence="1">Multi-pass membrane protein</topology>
    </subcellularLocation>
</comment>
<dbReference type="PANTHER" id="PTHR34501:SF9">
    <property type="entry name" value="MAJOR OUTER MEMBRANE PROTEIN P.IA"/>
    <property type="match status" value="1"/>
</dbReference>
<evidence type="ECO:0000313" key="14">
    <source>
        <dbReference type="Proteomes" id="UP000672657"/>
    </source>
</evidence>
<evidence type="ECO:0000256" key="8">
    <source>
        <dbReference type="ARBA" id="ARBA00023114"/>
    </source>
</evidence>
<evidence type="ECO:0000256" key="6">
    <source>
        <dbReference type="ARBA" id="ARBA00022729"/>
    </source>
</evidence>
<gene>
    <name evidence="13" type="ORF">LMG26411_07466</name>
</gene>
<dbReference type="Proteomes" id="UP000672657">
    <property type="component" value="Unassembled WGS sequence"/>
</dbReference>
<keyword evidence="14" id="KW-1185">Reference proteome</keyword>
<feature type="chain" id="PRO_5045823177" evidence="11">
    <location>
        <begin position="21"/>
        <end position="359"/>
    </location>
</feature>
<reference evidence="13 14" key="1">
    <citation type="submission" date="2021-03" db="EMBL/GenBank/DDBJ databases">
        <authorList>
            <person name="Peeters C."/>
        </authorList>
    </citation>
    <scope>NUCLEOTIDE SEQUENCE [LARGE SCALE GENOMIC DNA]</scope>
    <source>
        <strain evidence="13 14">LMG 26411</strain>
    </source>
</reference>
<dbReference type="RefSeq" id="WP_211958221.1">
    <property type="nucleotide sequence ID" value="NZ_CAJPVI010000080.1"/>
</dbReference>
<dbReference type="InterPro" id="IPR050298">
    <property type="entry name" value="Gram-neg_bact_OMP"/>
</dbReference>
<feature type="domain" description="Porin" evidence="12">
    <location>
        <begin position="10"/>
        <end position="332"/>
    </location>
</feature>
<name>A0ABM8TV65_9BURK</name>
<dbReference type="EMBL" id="CAJPVI010000080">
    <property type="protein sequence ID" value="CAG2160414.1"/>
    <property type="molecule type" value="Genomic_DNA"/>
</dbReference>
<dbReference type="InterPro" id="IPR033900">
    <property type="entry name" value="Gram_neg_porin_domain"/>
</dbReference>
<dbReference type="PANTHER" id="PTHR34501">
    <property type="entry name" value="PROTEIN YDDL-RELATED"/>
    <property type="match status" value="1"/>
</dbReference>
<evidence type="ECO:0000259" key="12">
    <source>
        <dbReference type="Pfam" id="PF13609"/>
    </source>
</evidence>
<accession>A0ABM8TV65</accession>
<keyword evidence="8" id="KW-0626">Porin</keyword>
<keyword evidence="10" id="KW-0998">Cell outer membrane</keyword>
<evidence type="ECO:0000256" key="7">
    <source>
        <dbReference type="ARBA" id="ARBA00023065"/>
    </source>
</evidence>